<evidence type="ECO:0000256" key="12">
    <source>
        <dbReference type="ARBA" id="ARBA00042762"/>
    </source>
</evidence>
<keyword evidence="15" id="KW-1185">Reference proteome</keyword>
<evidence type="ECO:0000256" key="4">
    <source>
        <dbReference type="ARBA" id="ARBA00022525"/>
    </source>
</evidence>
<accession>A0A2J6QF80</accession>
<keyword evidence="7" id="KW-0326">Glycosidase</keyword>
<organism evidence="14 15">
    <name type="scientific">Hyaloscypha hepaticicola</name>
    <dbReference type="NCBI Taxonomy" id="2082293"/>
    <lineage>
        <taxon>Eukaryota</taxon>
        <taxon>Fungi</taxon>
        <taxon>Dikarya</taxon>
        <taxon>Ascomycota</taxon>
        <taxon>Pezizomycotina</taxon>
        <taxon>Leotiomycetes</taxon>
        <taxon>Helotiales</taxon>
        <taxon>Hyaloscyphaceae</taxon>
        <taxon>Hyaloscypha</taxon>
    </lineage>
</organism>
<sequence>MKAGFLAVAAAIASGVSAKGHKHGARHNHEAFHAERGVYATGVYSSGAPNATCGCTTIVSTIYGEATLYTPPAPAVTVPPTSTYAPATVPTPFVTTCPTPGTYTIPATTLTITEETTVCAPTSTKCTTGTNVAGGVTTVVETSTTVVCPYATTTVSGGVTTSTILTTTYVCPSAGTYTIAPITTVVSTETIWVYPTVTSYPVGTYTQPEVIETVTETDYVIFCPYTSSKPAAPVATYAPIAPPAPKYTPTTSSSGGLGNSGKKWAITYSPYTASGECKSAGSVMSDVQQIANSGYTTVRIYGSACSGLENVGAACQAYGLKMIIGVFIDETGLTGMAATDVSAILAWKQWSLVELIVIGNEAVFNNYCTGSELASFISSCKTQFSNAGYTGPCTTTEPLDILQANTAVICEVIDVVGCNIHPYFNGATPAASAGSFVAGQLALVDALCPGKTGINLETGWPSAGNCIGVSCPSPSNQAIALQSIAEAVGGKSCVLSFFDDLWKQPGDCGCETSFGIEAIVYEW</sequence>
<dbReference type="SUPFAM" id="SSF51445">
    <property type="entry name" value="(Trans)glycosidases"/>
    <property type="match status" value="1"/>
</dbReference>
<dbReference type="InterPro" id="IPR050732">
    <property type="entry name" value="Beta-glucan_modifiers"/>
</dbReference>
<evidence type="ECO:0000256" key="3">
    <source>
        <dbReference type="ARBA" id="ARBA00022512"/>
    </source>
</evidence>
<evidence type="ECO:0000256" key="6">
    <source>
        <dbReference type="ARBA" id="ARBA00022801"/>
    </source>
</evidence>
<evidence type="ECO:0000256" key="10">
    <source>
        <dbReference type="ARBA" id="ARBA00041495"/>
    </source>
</evidence>
<feature type="signal peptide" evidence="13">
    <location>
        <begin position="1"/>
        <end position="18"/>
    </location>
</feature>
<evidence type="ECO:0000256" key="9">
    <source>
        <dbReference type="ARBA" id="ARBA00039284"/>
    </source>
</evidence>
<dbReference type="GO" id="GO:0042973">
    <property type="term" value="F:glucan endo-1,3-beta-D-glucosidase activity"/>
    <property type="evidence" value="ECO:0007669"/>
    <property type="project" value="TreeGrafter"/>
</dbReference>
<keyword evidence="4" id="KW-0964">Secreted</keyword>
<dbReference type="EMBL" id="KZ613471">
    <property type="protein sequence ID" value="PMD24931.1"/>
    <property type="molecule type" value="Genomic_DNA"/>
</dbReference>
<dbReference type="STRING" id="1745343.A0A2J6QF80"/>
<dbReference type="PANTHER" id="PTHR16631:SF24">
    <property type="entry name" value="FAMILY 17 GLUCOSIDASE SCW11-RELATED"/>
    <property type="match status" value="1"/>
</dbReference>
<dbReference type="PANTHER" id="PTHR16631">
    <property type="entry name" value="GLUCAN 1,3-BETA-GLUCOSIDASE"/>
    <property type="match status" value="1"/>
</dbReference>
<dbReference type="Proteomes" id="UP000235672">
    <property type="component" value="Unassembled WGS sequence"/>
</dbReference>
<proteinExistence type="inferred from homology"/>
<comment type="similarity">
    <text evidence="2">Belongs to the glycosyl hydrolase 17 family.</text>
</comment>
<comment type="function">
    <text evidence="8">Beta-glucosidases are one of a number of cellulolytic enzymes involved in the degradation of cellulosic biomass. Catalyzes the last step releasing glucose from the inhibitory cellobiose.</text>
</comment>
<evidence type="ECO:0000256" key="5">
    <source>
        <dbReference type="ARBA" id="ARBA00022729"/>
    </source>
</evidence>
<protein>
    <recommendedName>
        <fullName evidence="9">Probable beta-glucosidase btgE</fullName>
    </recommendedName>
    <alternativeName>
        <fullName evidence="10">Beta-D-glucoside glucohydrolase btgE</fullName>
    </alternativeName>
    <alternativeName>
        <fullName evidence="12">Cellobiase btgE</fullName>
    </alternativeName>
    <alternativeName>
        <fullName evidence="11">Gentiobiase btgE</fullName>
    </alternativeName>
</protein>
<evidence type="ECO:0000256" key="2">
    <source>
        <dbReference type="ARBA" id="ARBA00008773"/>
    </source>
</evidence>
<dbReference type="GO" id="GO:0009277">
    <property type="term" value="C:fungal-type cell wall"/>
    <property type="evidence" value="ECO:0007669"/>
    <property type="project" value="TreeGrafter"/>
</dbReference>
<dbReference type="InterPro" id="IPR017853">
    <property type="entry name" value="GH"/>
</dbReference>
<evidence type="ECO:0000256" key="7">
    <source>
        <dbReference type="ARBA" id="ARBA00023295"/>
    </source>
</evidence>
<keyword evidence="5 13" id="KW-0732">Signal</keyword>
<dbReference type="OrthoDB" id="4082933at2759"/>
<comment type="subcellular location">
    <subcellularLocation>
        <location evidence="1">Secreted</location>
        <location evidence="1">Cell wall</location>
    </subcellularLocation>
</comment>
<keyword evidence="6 14" id="KW-0378">Hydrolase</keyword>
<name>A0A2J6QF80_9HELO</name>
<dbReference type="GO" id="GO:0005576">
    <property type="term" value="C:extracellular region"/>
    <property type="evidence" value="ECO:0007669"/>
    <property type="project" value="TreeGrafter"/>
</dbReference>
<feature type="chain" id="PRO_5014440830" description="Probable beta-glucosidase btgE" evidence="13">
    <location>
        <begin position="19"/>
        <end position="523"/>
    </location>
</feature>
<evidence type="ECO:0000313" key="14">
    <source>
        <dbReference type="EMBL" id="PMD24931.1"/>
    </source>
</evidence>
<evidence type="ECO:0000313" key="15">
    <source>
        <dbReference type="Proteomes" id="UP000235672"/>
    </source>
</evidence>
<reference evidence="14 15" key="1">
    <citation type="submission" date="2016-05" db="EMBL/GenBank/DDBJ databases">
        <title>A degradative enzymes factory behind the ericoid mycorrhizal symbiosis.</title>
        <authorList>
            <consortium name="DOE Joint Genome Institute"/>
            <person name="Martino E."/>
            <person name="Morin E."/>
            <person name="Grelet G."/>
            <person name="Kuo A."/>
            <person name="Kohler A."/>
            <person name="Daghino S."/>
            <person name="Barry K."/>
            <person name="Choi C."/>
            <person name="Cichocki N."/>
            <person name="Clum A."/>
            <person name="Copeland A."/>
            <person name="Hainaut M."/>
            <person name="Haridas S."/>
            <person name="Labutti K."/>
            <person name="Lindquist E."/>
            <person name="Lipzen A."/>
            <person name="Khouja H.-R."/>
            <person name="Murat C."/>
            <person name="Ohm R."/>
            <person name="Olson A."/>
            <person name="Spatafora J."/>
            <person name="Veneault-Fourrey C."/>
            <person name="Henrissat B."/>
            <person name="Grigoriev I."/>
            <person name="Martin F."/>
            <person name="Perotto S."/>
        </authorList>
    </citation>
    <scope>NUCLEOTIDE SEQUENCE [LARGE SCALE GENOMIC DNA]</scope>
    <source>
        <strain evidence="14 15">UAMH 7357</strain>
    </source>
</reference>
<dbReference type="GO" id="GO:0009986">
    <property type="term" value="C:cell surface"/>
    <property type="evidence" value="ECO:0007669"/>
    <property type="project" value="TreeGrafter"/>
</dbReference>
<gene>
    <name evidence="14" type="ORF">NA56DRAFT_642736</name>
</gene>
<evidence type="ECO:0000256" key="8">
    <source>
        <dbReference type="ARBA" id="ARBA00024983"/>
    </source>
</evidence>
<dbReference type="AlphaFoldDB" id="A0A2J6QF80"/>
<evidence type="ECO:0000256" key="13">
    <source>
        <dbReference type="SAM" id="SignalP"/>
    </source>
</evidence>
<dbReference type="GO" id="GO:0071555">
    <property type="term" value="P:cell wall organization"/>
    <property type="evidence" value="ECO:0007669"/>
    <property type="project" value="TreeGrafter"/>
</dbReference>
<evidence type="ECO:0000256" key="1">
    <source>
        <dbReference type="ARBA" id="ARBA00004191"/>
    </source>
</evidence>
<evidence type="ECO:0000256" key="11">
    <source>
        <dbReference type="ARBA" id="ARBA00041516"/>
    </source>
</evidence>
<keyword evidence="3" id="KW-0134">Cell wall</keyword>